<name>A0A9B0G7E8_ODORO</name>
<feature type="domain" description="KRAB" evidence="18">
    <location>
        <begin position="1287"/>
        <end position="1358"/>
    </location>
</feature>
<dbReference type="FunFam" id="3.30.160.60:FF:002090">
    <property type="entry name" value="Zinc finger protein 473"/>
    <property type="match status" value="1"/>
</dbReference>
<dbReference type="CDD" id="cd07765">
    <property type="entry name" value="KRAB_A-box"/>
    <property type="match status" value="2"/>
</dbReference>
<keyword evidence="6" id="KW-0479">Metal-binding</keyword>
<dbReference type="Gene3D" id="3.30.160.60">
    <property type="entry name" value="Classic Zinc Finger"/>
    <property type="match status" value="21"/>
</dbReference>
<evidence type="ECO:0000256" key="9">
    <source>
        <dbReference type="ARBA" id="ARBA00022833"/>
    </source>
</evidence>
<feature type="region of interest" description="Disordered" evidence="16">
    <location>
        <begin position="1136"/>
        <end position="1263"/>
    </location>
</feature>
<dbReference type="FunFam" id="3.30.160.60:FF:000012">
    <property type="entry name" value="RB-associated KRAB zinc finger protein-like"/>
    <property type="match status" value="3"/>
</dbReference>
<evidence type="ECO:0000256" key="13">
    <source>
        <dbReference type="ARBA" id="ARBA00023163"/>
    </source>
</evidence>
<feature type="compositionally biased region" description="Low complexity" evidence="16">
    <location>
        <begin position="717"/>
        <end position="730"/>
    </location>
</feature>
<dbReference type="InterPro" id="IPR036236">
    <property type="entry name" value="Znf_C2H2_sf"/>
</dbReference>
<feature type="region of interest" description="Disordered" evidence="16">
    <location>
        <begin position="268"/>
        <end position="311"/>
    </location>
</feature>
<dbReference type="PANTHER" id="PTHR23234">
    <property type="entry name" value="ZNF44 PROTEIN"/>
    <property type="match status" value="1"/>
</dbReference>
<evidence type="ECO:0000256" key="3">
    <source>
        <dbReference type="ARBA" id="ARBA00010932"/>
    </source>
</evidence>
<comment type="subcellular location">
    <subcellularLocation>
        <location evidence="1">Nucleus</location>
    </subcellularLocation>
</comment>
<feature type="domain" description="C2H2-type" evidence="17">
    <location>
        <begin position="1743"/>
        <end position="1770"/>
    </location>
</feature>
<feature type="domain" description="C2H2-type" evidence="17">
    <location>
        <begin position="1939"/>
        <end position="1961"/>
    </location>
</feature>
<dbReference type="InterPro" id="IPR020984">
    <property type="entry name" value="Speedy"/>
</dbReference>
<feature type="compositionally biased region" description="Polar residues" evidence="16">
    <location>
        <begin position="689"/>
        <end position="700"/>
    </location>
</feature>
<dbReference type="GO" id="GO:0005654">
    <property type="term" value="C:nucleoplasm"/>
    <property type="evidence" value="ECO:0007669"/>
    <property type="project" value="UniProtKB-ARBA"/>
</dbReference>
<gene>
    <name evidence="20" type="primary">LOC101367508</name>
</gene>
<keyword evidence="5" id="KW-1017">Isopeptide bond</keyword>
<dbReference type="FunFam" id="3.30.160.60:FF:000128">
    <property type="entry name" value="zinc finger protein 268 isoform X1"/>
    <property type="match status" value="2"/>
</dbReference>
<dbReference type="FunFam" id="3.30.160.60:FF:001158">
    <property type="entry name" value="zinc finger protein 22"/>
    <property type="match status" value="1"/>
</dbReference>
<evidence type="ECO:0000256" key="10">
    <source>
        <dbReference type="ARBA" id="ARBA00022843"/>
    </source>
</evidence>
<feature type="compositionally biased region" description="Polar residues" evidence="16">
    <location>
        <begin position="558"/>
        <end position="571"/>
    </location>
</feature>
<dbReference type="InterPro" id="IPR036051">
    <property type="entry name" value="KRAB_dom_sf"/>
</dbReference>
<feature type="domain" description="C2H2-type" evidence="17">
    <location>
        <begin position="1911"/>
        <end position="1938"/>
    </location>
</feature>
<dbReference type="FunFam" id="3.30.160.60:FF:000200">
    <property type="entry name" value="zinc finger protein 510 isoform X2"/>
    <property type="match status" value="1"/>
</dbReference>
<evidence type="ECO:0000256" key="16">
    <source>
        <dbReference type="SAM" id="MobiDB-lite"/>
    </source>
</evidence>
<feature type="domain" description="C2H2-type" evidence="17">
    <location>
        <begin position="1855"/>
        <end position="1882"/>
    </location>
</feature>
<dbReference type="Pfam" id="PF01352">
    <property type="entry name" value="KRAB"/>
    <property type="match status" value="2"/>
</dbReference>
<feature type="domain" description="C2H2-type" evidence="17">
    <location>
        <begin position="1603"/>
        <end position="1630"/>
    </location>
</feature>
<keyword evidence="8 15" id="KW-0863">Zinc-finger</keyword>
<feature type="region of interest" description="Disordered" evidence="16">
    <location>
        <begin position="637"/>
        <end position="882"/>
    </location>
</feature>
<evidence type="ECO:0000256" key="11">
    <source>
        <dbReference type="ARBA" id="ARBA00023015"/>
    </source>
</evidence>
<feature type="compositionally biased region" description="Gly residues" evidence="16">
    <location>
        <begin position="1183"/>
        <end position="1197"/>
    </location>
</feature>
<dbReference type="Pfam" id="PF11357">
    <property type="entry name" value="Spy1"/>
    <property type="match status" value="2"/>
</dbReference>
<feature type="domain" description="C2H2-type" evidence="17">
    <location>
        <begin position="1799"/>
        <end position="1826"/>
    </location>
</feature>
<dbReference type="SMART" id="SM00355">
    <property type="entry name" value="ZnF_C2H2"/>
    <property type="match status" value="21"/>
</dbReference>
<dbReference type="FunFam" id="3.30.160.60:FF:000551">
    <property type="entry name" value="zinc finger protein 197 isoform X1"/>
    <property type="match status" value="1"/>
</dbReference>
<accession>A0A9B0G7E8</accession>
<dbReference type="GO" id="GO:0019901">
    <property type="term" value="F:protein kinase binding"/>
    <property type="evidence" value="ECO:0007669"/>
    <property type="project" value="InterPro"/>
</dbReference>
<evidence type="ECO:0000256" key="7">
    <source>
        <dbReference type="ARBA" id="ARBA00022737"/>
    </source>
</evidence>
<keyword evidence="10" id="KW-0832">Ubl conjugation</keyword>
<dbReference type="FunFam" id="3.30.160.60:FF:000029">
    <property type="entry name" value="GLI family zinc finger 4"/>
    <property type="match status" value="1"/>
</dbReference>
<feature type="domain" description="C2H2-type" evidence="17">
    <location>
        <begin position="352"/>
        <end position="379"/>
    </location>
</feature>
<dbReference type="PROSITE" id="PS50157">
    <property type="entry name" value="ZINC_FINGER_C2H2_2"/>
    <property type="match status" value="21"/>
</dbReference>
<dbReference type="PANTHER" id="PTHR23234:SF10">
    <property type="entry name" value="RIKEN CDNA 6720489N17 GENE-RELATED"/>
    <property type="match status" value="1"/>
</dbReference>
<evidence type="ECO:0000313" key="20">
    <source>
        <dbReference type="RefSeq" id="XP_004394266.1"/>
    </source>
</evidence>
<evidence type="ECO:0000256" key="4">
    <source>
        <dbReference type="ARBA" id="ARBA00022491"/>
    </source>
</evidence>
<feature type="domain" description="C2H2-type" evidence="17">
    <location>
        <begin position="1631"/>
        <end position="1658"/>
    </location>
</feature>
<dbReference type="FunFam" id="3.30.160.60:FF:001498">
    <property type="entry name" value="Zinc finger protein 404"/>
    <property type="match status" value="1"/>
</dbReference>
<dbReference type="PROSITE" id="PS00028">
    <property type="entry name" value="ZINC_FINGER_C2H2_1"/>
    <property type="match status" value="21"/>
</dbReference>
<proteinExistence type="inferred from homology"/>
<evidence type="ECO:0000256" key="6">
    <source>
        <dbReference type="ARBA" id="ARBA00022723"/>
    </source>
</evidence>
<sequence length="1975" mass="219775">MRKGGRGLRRSHQILSHIWCLLFPARQGRTMCQGSLSFRDVAVGFTRKEWQQLDPTQRTLYRDVMLENYSHLVSVGCQVTKPAVISRLEQGQEPWMEEEEILRWSFPEEILQVDRPVGRQQEHQDKLLRHITFLDKQEPTKKGHHECNTIEKTVCQDTDLAPSKQQVHTCDSCGMSLPCKVDVSPNAYLARRRFECDGQGNLFLYSKLETPPSGVRPRECDQCRKALHQDQTLSAHRGAGGAERAHRCPQCGKGFSCESELSAHLGVHGGKQPSVHGTQGLGCRVSRGGHPREKPRGDGHGRTTPSQKTSLSVPAAALAGGKPYKCSECEKMFSHKSRLIEHHRSHTGEKPYGCKECGKSFSRKSCLIIHHRIHTGEKPYGCGECGKAFFQKSHLILHQRTHTGEKPYKCSECGKAFSQNSCLIIHKRTHMGKKPYECSECGKTFSQKANLIRHHRIHTREKLKSSAMGVQGMHTEGALHIPIPQRVDGGVEQRCEADVDERDKLVLLEGAAAQGPGVHGCGAAVVKHSHREVRRHGVEGLVAACRPPSAQDDHQHPDASTNTAGRSQKTWLTEAPWQKGSWKMAVVSPKARTEPPAQQEEAAGASRPFLQSPRQRTACEPRTPSLTICCVTASGPPRISLVPPLSTSARPTPSGPAELPQGSRRLRDGGCSSSASRGRRSRGAGSGPTGQTHFGPTTLSGPELAARGHAVPQSQTGRALASPPSAAAARPAPPAQPAGSGRRRRPPGPSGPARGLRGSRSGVPARAPARPARTCARTAPRPLGAGPAARRVTPQAPGSSPAGGRSLGTTASGDLGSDRKREQRGGTARARTRTQAELHMRRTAAAVRLPEPTQGAGQIPRPLFPSPGRKRRRDESDEETASGAEDIWVVETLCGLKMKLKRQRVSSVLPEHHEVFNRLLEDPVIKRFLAWDKNFRVSDKERYMFLLHRETGVCTDKLKRRGRCGDGKTGQDMPAGFPVSSIFILKMGEVSAPPCLPDDWVALCDTGYLANDMEEDNQAPKQAIFSFLYGKNRSQRPLFHKLRFQFIRSMGWKTRVSREECEEIQAFDPELWSPSICRASRVGSGRRTAATVQRMCSSACVRVRARSVPPRCSRFLSEPRSPLAVVPRLRPPAGEDPGACGVIRRPAGPVPSRRGSARAGRRFERGPPSTSPGARGLGRRGRAGGGGGGAGRRGQGPAGLRLRDGEAPGGQFGPGEGRRPEVSLSRRPRTGSPGTAAPGGGGGAASVPKPSGALGQLGGSRRGQPPLSLSSLFFQEWQKMSKSVGPVSFRDVAVDFTQEEWQQLEPEQKTTYRDVMLENYSHLVSVGCHIIKPEVIIKLEQGEEPWIVEGAFLPQSYPEELWKANDLGERVQENEGKYSRQAVSISNKTPIEERGNVLGKTFNVETNPVPSRKMSYKCDSCEKSLKSISEYISSDGSYARMKPDECSACGKLLPHVKLEKTHPGDESYEFNQNGGGYSLNEESIYQNIHILEKPFEYIECQKAFQKDAIFVNHMEEKPYKWNESEIAFLQMSNLSVHQRSHMELKPYECSACGKSFCKKSKFIIHQRTHTGEKPYECNQCGKSFCQKGTLTVHQRTHTGEKPYECNECGKTFYQKLHLIQHQRTHSGEKPYECSYCGKSFCQKTHLTQHQRTHSGERPYVCHDCGKTFSQKSALNDHQKIHTGVKLYKCNECGKCFCRKSTLTTHQRTHTGEKPYECNECGKFFSRLSYLTVHYRTHSGEKPYECTECGKTFYLNSALMRHQRVHTGEKPYECTECGKLFSQLSYLTIHHRTHSGVKPYECTECGKTFYQNSALCRHRRIHKGEKPYECYICGKFFSQMSYLTIHHRIHSGEKPYECNECGKTFCQNSALNRHQRTHTGEKAYECYECGKFFSQMSYLTIHHRIHSGEKPFECNECGKAFSRMSYLTVHYRTHSGEKPYECNECGKKFYHKSAFNSHQRIHRRGNVNVLDVGRLL</sequence>
<dbReference type="FunFam" id="3.30.160.60:FF:000666">
    <property type="entry name" value="RB-associated KRAB zinc finger protein-like"/>
    <property type="match status" value="2"/>
</dbReference>
<dbReference type="Gene3D" id="6.10.140.140">
    <property type="match status" value="2"/>
</dbReference>
<feature type="region of interest" description="Disordered" evidence="16">
    <location>
        <begin position="547"/>
        <end position="620"/>
    </location>
</feature>
<evidence type="ECO:0000313" key="19">
    <source>
        <dbReference type="Proteomes" id="UP000245340"/>
    </source>
</evidence>
<dbReference type="Proteomes" id="UP000245340">
    <property type="component" value="Unplaced"/>
</dbReference>
<dbReference type="SMART" id="SM00349">
    <property type="entry name" value="KRAB"/>
    <property type="match status" value="2"/>
</dbReference>
<feature type="domain" description="C2H2-type" evidence="17">
    <location>
        <begin position="1659"/>
        <end position="1686"/>
    </location>
</feature>
<keyword evidence="9" id="KW-0862">Zinc</keyword>
<feature type="compositionally biased region" description="Low complexity" evidence="16">
    <location>
        <begin position="751"/>
        <end position="791"/>
    </location>
</feature>
<dbReference type="GO" id="GO:0003677">
    <property type="term" value="F:DNA binding"/>
    <property type="evidence" value="ECO:0007669"/>
    <property type="project" value="UniProtKB-KW"/>
</dbReference>
<dbReference type="FunFam" id="3.30.160.60:FF:002254">
    <property type="entry name" value="Zinc finger protein 540"/>
    <property type="match status" value="1"/>
</dbReference>
<dbReference type="FunFam" id="3.30.160.60:FF:002343">
    <property type="entry name" value="Zinc finger protein 33A"/>
    <property type="match status" value="2"/>
</dbReference>
<dbReference type="GO" id="GO:0006355">
    <property type="term" value="P:regulation of DNA-templated transcription"/>
    <property type="evidence" value="ECO:0007669"/>
    <property type="project" value="InterPro"/>
</dbReference>
<dbReference type="FunFam" id="3.30.160.60:FF:001354">
    <property type="entry name" value="RB-associated KRAB zinc finger protein-like"/>
    <property type="match status" value="1"/>
</dbReference>
<organism evidence="19 20">
    <name type="scientific">Odobenus rosmarus divergens</name>
    <name type="common">Pacific walrus</name>
    <dbReference type="NCBI Taxonomy" id="9708"/>
    <lineage>
        <taxon>Eukaryota</taxon>
        <taxon>Metazoa</taxon>
        <taxon>Chordata</taxon>
        <taxon>Craniata</taxon>
        <taxon>Vertebrata</taxon>
        <taxon>Euteleostomi</taxon>
        <taxon>Mammalia</taxon>
        <taxon>Eutheria</taxon>
        <taxon>Laurasiatheria</taxon>
        <taxon>Carnivora</taxon>
        <taxon>Caniformia</taxon>
        <taxon>Pinnipedia</taxon>
        <taxon>Odobenidae</taxon>
        <taxon>Odobenus</taxon>
    </lineage>
</organism>
<reference evidence="20" key="1">
    <citation type="submission" date="2025-08" db="UniProtKB">
        <authorList>
            <consortium name="RefSeq"/>
        </authorList>
    </citation>
    <scope>IDENTIFICATION</scope>
</reference>
<dbReference type="FunFam" id="3.30.160.60:FF:000100">
    <property type="entry name" value="Zinc finger 45-like"/>
    <property type="match status" value="1"/>
</dbReference>
<dbReference type="SUPFAM" id="SSF109640">
    <property type="entry name" value="KRAB domain (Kruppel-associated box)"/>
    <property type="match status" value="2"/>
</dbReference>
<feature type="domain" description="C2H2-type" evidence="17">
    <location>
        <begin position="1687"/>
        <end position="1714"/>
    </location>
</feature>
<feature type="domain" description="C2H2-type" evidence="17">
    <location>
        <begin position="324"/>
        <end position="351"/>
    </location>
</feature>
<dbReference type="FunFam" id="3.30.160.60:FF:000295">
    <property type="entry name" value="zinc finger protein 19"/>
    <property type="match status" value="1"/>
</dbReference>
<feature type="compositionally biased region" description="Low complexity" evidence="16">
    <location>
        <begin position="594"/>
        <end position="603"/>
    </location>
</feature>
<feature type="domain" description="C2H2-type" evidence="17">
    <location>
        <begin position="380"/>
        <end position="407"/>
    </location>
</feature>
<keyword evidence="4" id="KW-0678">Repressor</keyword>
<dbReference type="InterPro" id="IPR013087">
    <property type="entry name" value="Znf_C2H2_type"/>
</dbReference>
<keyword evidence="19" id="KW-1185">Reference proteome</keyword>
<feature type="domain" description="C2H2-type" evidence="17">
    <location>
        <begin position="436"/>
        <end position="463"/>
    </location>
</feature>
<feature type="domain" description="C2H2-type" evidence="17">
    <location>
        <begin position="1575"/>
        <end position="1602"/>
    </location>
</feature>
<keyword evidence="14" id="KW-0539">Nucleus</keyword>
<dbReference type="FunFam" id="3.30.160.60:FF:000957">
    <property type="entry name" value="Zinc finger protein 12"/>
    <property type="match status" value="1"/>
</dbReference>
<evidence type="ECO:0000256" key="5">
    <source>
        <dbReference type="ARBA" id="ARBA00022499"/>
    </source>
</evidence>
<dbReference type="InterPro" id="IPR050758">
    <property type="entry name" value="Znf_C2H2-type"/>
</dbReference>
<feature type="domain" description="C2H2-type" evidence="17">
    <location>
        <begin position="1883"/>
        <end position="1910"/>
    </location>
</feature>
<evidence type="ECO:0000259" key="17">
    <source>
        <dbReference type="PROSITE" id="PS50157"/>
    </source>
</evidence>
<keyword evidence="13" id="KW-0804">Transcription</keyword>
<feature type="domain" description="C2H2-type" evidence="17">
    <location>
        <begin position="1715"/>
        <end position="1742"/>
    </location>
</feature>
<evidence type="ECO:0000256" key="8">
    <source>
        <dbReference type="ARBA" id="ARBA00022771"/>
    </source>
</evidence>
<comment type="similarity">
    <text evidence="3">Belongs to the Speedy/Ringo family.</text>
</comment>
<dbReference type="PROSITE" id="PS50805">
    <property type="entry name" value="KRAB"/>
    <property type="match status" value="2"/>
</dbReference>
<protein>
    <submittedName>
        <fullName evidence="20">Uncharacterized protein LOC101367508</fullName>
    </submittedName>
</protein>
<feature type="domain" description="C2H2-type" evidence="17">
    <location>
        <begin position="1547"/>
        <end position="1574"/>
    </location>
</feature>
<evidence type="ECO:0000256" key="14">
    <source>
        <dbReference type="ARBA" id="ARBA00023242"/>
    </source>
</evidence>
<dbReference type="GO" id="GO:0008270">
    <property type="term" value="F:zinc ion binding"/>
    <property type="evidence" value="ECO:0007669"/>
    <property type="project" value="UniProtKB-KW"/>
</dbReference>
<feature type="domain" description="C2H2-type" evidence="17">
    <location>
        <begin position="408"/>
        <end position="435"/>
    </location>
</feature>
<evidence type="ECO:0000256" key="2">
    <source>
        <dbReference type="ARBA" id="ARBA00006991"/>
    </source>
</evidence>
<dbReference type="Pfam" id="PF00096">
    <property type="entry name" value="zf-C2H2"/>
    <property type="match status" value="20"/>
</dbReference>
<dbReference type="InterPro" id="IPR001909">
    <property type="entry name" value="KRAB"/>
</dbReference>
<evidence type="ECO:0000259" key="18">
    <source>
        <dbReference type="PROSITE" id="PS50805"/>
    </source>
</evidence>
<feature type="domain" description="C2H2-type" evidence="17">
    <location>
        <begin position="1771"/>
        <end position="1798"/>
    </location>
</feature>
<dbReference type="SUPFAM" id="SSF57667">
    <property type="entry name" value="beta-beta-alpha zinc fingers"/>
    <property type="match status" value="13"/>
</dbReference>
<feature type="domain" description="C2H2-type" evidence="17">
    <location>
        <begin position="1827"/>
        <end position="1854"/>
    </location>
</feature>
<comment type="similarity">
    <text evidence="2">Belongs to the krueppel C2H2-type zinc-finger protein family.</text>
</comment>
<dbReference type="FunFam" id="3.30.160.60:FF:001462">
    <property type="entry name" value="Zinc finger protein 502, isoform CRA_a"/>
    <property type="match status" value="1"/>
</dbReference>
<feature type="domain" description="C2H2-type" evidence="17">
    <location>
        <begin position="246"/>
        <end position="273"/>
    </location>
</feature>
<dbReference type="RefSeq" id="XP_004394266.1">
    <property type="nucleotide sequence ID" value="XM_004394209.1"/>
</dbReference>
<feature type="compositionally biased region" description="Basic and acidic residues" evidence="16">
    <location>
        <begin position="290"/>
        <end position="301"/>
    </location>
</feature>
<keyword evidence="7" id="KW-0677">Repeat</keyword>
<keyword evidence="12" id="KW-0238">DNA-binding</keyword>
<evidence type="ECO:0000256" key="15">
    <source>
        <dbReference type="PROSITE-ProRule" id="PRU00042"/>
    </source>
</evidence>
<evidence type="ECO:0000256" key="12">
    <source>
        <dbReference type="ARBA" id="ARBA00023125"/>
    </source>
</evidence>
<evidence type="ECO:0000256" key="1">
    <source>
        <dbReference type="ARBA" id="ARBA00004123"/>
    </source>
</evidence>
<keyword evidence="11" id="KW-0805">Transcription regulation</keyword>
<feature type="domain" description="KRAB" evidence="18">
    <location>
        <begin position="36"/>
        <end position="107"/>
    </location>
</feature>